<dbReference type="PANTHER" id="PTHR11655">
    <property type="entry name" value="60S/50S RIBOSOMAL PROTEIN L6/L9"/>
    <property type="match status" value="1"/>
</dbReference>
<comment type="caution">
    <text evidence="6">The sequence shown here is derived from an EMBL/GenBank/DDBJ whole genome shotgun (WGS) entry which is preliminary data.</text>
</comment>
<dbReference type="GO" id="GO:0005762">
    <property type="term" value="C:mitochondrial large ribosomal subunit"/>
    <property type="evidence" value="ECO:0007669"/>
    <property type="project" value="TreeGrafter"/>
</dbReference>
<evidence type="ECO:0000256" key="1">
    <source>
        <dbReference type="ARBA" id="ARBA00009356"/>
    </source>
</evidence>
<feature type="domain" description="Large ribosomal subunit protein uL6 alpha-beta" evidence="5">
    <location>
        <begin position="365"/>
        <end position="426"/>
    </location>
</feature>
<keyword evidence="3 4" id="KW-0687">Ribonucleoprotein</keyword>
<evidence type="ECO:0000313" key="6">
    <source>
        <dbReference type="EMBL" id="PVH16736.1"/>
    </source>
</evidence>
<sequence>MSHQLYGSGSEMDMGSTHDTSFGRLEFKAEFEQATWFRQEAYARIVVPGMHVARFLPLSLQFIGGKRSNKLKEPLYLTNIRVELQEFRCVPNRDFELTDIEGLVLSEKDVSLAIDPSNGKIMVPHTMYNCVIPKVGPTFFTGDFTRTYGLNVTLTISSEQIPTFKATAFIELHMAVKKFIRMSEKNVHQSLSGYLGDYGDEFSKRRFFMDDLQRIEATSDGLSSFSRLGADGFTGKFQRYAFSLHRSGEKGCVILSADRTYKSKTSQCEEDGKTTLENPAAKCQMWLKGSSESTKSHTFKVHKMLNRWNMLARSIRSFSTSRPQFSFVGVSPVRLVEGVEVSTEQIPPEFCKSFTKGKQRFMLDQNIVVKGPKGVLRTLVPSFVKVKQDGELITVSVEDPTDKVQRSMWGTSRAIVHNNVIGTSEGHLAIVKFVGVGYRALLEEENGSQVVGLKVGYPYTPRYKVPSDLKASLPSPARLLIEGIDKQQVKLFAARIREFKKPEPYKGKGLYVDDETIKLKQKKIK</sequence>
<dbReference type="PANTHER" id="PTHR11655:SF14">
    <property type="entry name" value="LARGE RIBOSOMAL SUBUNIT PROTEIN UL6M"/>
    <property type="match status" value="1"/>
</dbReference>
<dbReference type="GeneID" id="37004287"/>
<dbReference type="VEuPathDB" id="FungiDB:CXQ87_004288"/>
<proteinExistence type="inferred from homology"/>
<dbReference type="Pfam" id="PF00347">
    <property type="entry name" value="Ribosomal_L6"/>
    <property type="match status" value="2"/>
</dbReference>
<dbReference type="PROSITE" id="PS00525">
    <property type="entry name" value="RIBOSOMAL_L6_1"/>
    <property type="match status" value="1"/>
</dbReference>
<dbReference type="InterPro" id="IPR036789">
    <property type="entry name" value="Ribosomal_uL6-like_a/b-dom_sf"/>
</dbReference>
<dbReference type="EMBL" id="PKFP01000006">
    <property type="protein sequence ID" value="PVH16736.1"/>
    <property type="molecule type" value="Genomic_DNA"/>
</dbReference>
<reference evidence="6 7" key="1">
    <citation type="submission" date="2017-12" db="EMBL/GenBank/DDBJ databases">
        <title>Genome Sequence of the Amphotericin B-resistant Candida duobushaemulonii strain, B09383.</title>
        <authorList>
            <person name="Chow N.A."/>
            <person name="Gade L."/>
            <person name="Batra D."/>
            <person name="Rowe L.A."/>
            <person name="Loparev V.N."/>
            <person name="Litvintseva A.P."/>
        </authorList>
    </citation>
    <scope>NUCLEOTIDE SEQUENCE [LARGE SCALE GENOMIC DNA]</scope>
    <source>
        <strain evidence="6 7">B09383</strain>
    </source>
</reference>
<dbReference type="GO" id="GO:0019843">
    <property type="term" value="F:rRNA binding"/>
    <property type="evidence" value="ECO:0007669"/>
    <property type="project" value="InterPro"/>
</dbReference>
<name>A0A2V1AGP0_9ASCO</name>
<dbReference type="InterPro" id="IPR019906">
    <property type="entry name" value="Ribosomal_uL6_bac-type"/>
</dbReference>
<keyword evidence="7" id="KW-1185">Reference proteome</keyword>
<dbReference type="PRINTS" id="PR00059">
    <property type="entry name" value="RIBOSOMALL6"/>
</dbReference>
<dbReference type="GO" id="GO:0003735">
    <property type="term" value="F:structural constituent of ribosome"/>
    <property type="evidence" value="ECO:0007669"/>
    <property type="project" value="InterPro"/>
</dbReference>
<dbReference type="InterPro" id="IPR002358">
    <property type="entry name" value="Ribosomal_uL6_CS"/>
</dbReference>
<dbReference type="GO" id="GO:0006412">
    <property type="term" value="P:translation"/>
    <property type="evidence" value="ECO:0007669"/>
    <property type="project" value="InterPro"/>
</dbReference>
<organism evidence="6 7">
    <name type="scientific">Candidozyma duobushaemuli</name>
    <dbReference type="NCBI Taxonomy" id="1231522"/>
    <lineage>
        <taxon>Eukaryota</taxon>
        <taxon>Fungi</taxon>
        <taxon>Dikarya</taxon>
        <taxon>Ascomycota</taxon>
        <taxon>Saccharomycotina</taxon>
        <taxon>Pichiomycetes</taxon>
        <taxon>Metschnikowiaceae</taxon>
        <taxon>Candidozyma</taxon>
    </lineage>
</organism>
<evidence type="ECO:0000256" key="3">
    <source>
        <dbReference type="ARBA" id="ARBA00023274"/>
    </source>
</evidence>
<evidence type="ECO:0000259" key="5">
    <source>
        <dbReference type="Pfam" id="PF00347"/>
    </source>
</evidence>
<dbReference type="Gene3D" id="3.90.930.12">
    <property type="entry name" value="Ribosomal protein L6, alpha-beta domain"/>
    <property type="match status" value="2"/>
</dbReference>
<dbReference type="RefSeq" id="XP_025337676.1">
    <property type="nucleotide sequence ID" value="XM_025482733.1"/>
</dbReference>
<dbReference type="Proteomes" id="UP000244406">
    <property type="component" value="Unassembled WGS sequence"/>
</dbReference>
<feature type="domain" description="Large ribosomal subunit protein uL6 alpha-beta" evidence="5">
    <location>
        <begin position="434"/>
        <end position="509"/>
    </location>
</feature>
<protein>
    <recommendedName>
        <fullName evidence="5">Large ribosomal subunit protein uL6 alpha-beta domain-containing protein</fullName>
    </recommendedName>
</protein>
<dbReference type="AlphaFoldDB" id="A0A2V1AGP0"/>
<evidence type="ECO:0000256" key="4">
    <source>
        <dbReference type="RuleBase" id="RU003869"/>
    </source>
</evidence>
<evidence type="ECO:0000313" key="7">
    <source>
        <dbReference type="Proteomes" id="UP000244406"/>
    </source>
</evidence>
<accession>A0A2V1AGP0</accession>
<comment type="similarity">
    <text evidence="1 4">Belongs to the universal ribosomal protein uL6 family.</text>
</comment>
<dbReference type="InterPro" id="IPR000702">
    <property type="entry name" value="Ribosomal_uL6-like"/>
</dbReference>
<keyword evidence="2 4" id="KW-0689">Ribosomal protein</keyword>
<dbReference type="InterPro" id="IPR020040">
    <property type="entry name" value="Ribosomal_uL6_a/b-dom"/>
</dbReference>
<gene>
    <name evidence="6" type="ORF">CXQ87_004288</name>
</gene>
<dbReference type="SUPFAM" id="SSF56053">
    <property type="entry name" value="Ribosomal protein L6"/>
    <property type="match status" value="2"/>
</dbReference>
<evidence type="ECO:0000256" key="2">
    <source>
        <dbReference type="ARBA" id="ARBA00022980"/>
    </source>
</evidence>